<keyword evidence="2" id="KW-1133">Transmembrane helix</keyword>
<reference evidence="3 4" key="1">
    <citation type="journal article" date="2010" name="Science">
        <title>Genomic comparison of the ants Camponotus floridanus and Harpegnathos saltator.</title>
        <authorList>
            <person name="Bonasio R."/>
            <person name="Zhang G."/>
            <person name="Ye C."/>
            <person name="Mutti N.S."/>
            <person name="Fang X."/>
            <person name="Qin N."/>
            <person name="Donahue G."/>
            <person name="Yang P."/>
            <person name="Li Q."/>
            <person name="Li C."/>
            <person name="Zhang P."/>
            <person name="Huang Z."/>
            <person name="Berger S.L."/>
            <person name="Reinberg D."/>
            <person name="Wang J."/>
            <person name="Liebig J."/>
        </authorList>
    </citation>
    <scope>NUCLEOTIDE SEQUENCE [LARGE SCALE GENOMIC DNA]</scope>
    <source>
        <strain evidence="3 4">R22 G/1</strain>
    </source>
</reference>
<dbReference type="OMA" id="WRIDSEF"/>
<organism evidence="4">
    <name type="scientific">Harpegnathos saltator</name>
    <name type="common">Jerdon's jumping ant</name>
    <dbReference type="NCBI Taxonomy" id="610380"/>
    <lineage>
        <taxon>Eukaryota</taxon>
        <taxon>Metazoa</taxon>
        <taxon>Ecdysozoa</taxon>
        <taxon>Arthropoda</taxon>
        <taxon>Hexapoda</taxon>
        <taxon>Insecta</taxon>
        <taxon>Pterygota</taxon>
        <taxon>Neoptera</taxon>
        <taxon>Endopterygota</taxon>
        <taxon>Hymenoptera</taxon>
        <taxon>Apocrita</taxon>
        <taxon>Aculeata</taxon>
        <taxon>Formicoidea</taxon>
        <taxon>Formicidae</taxon>
        <taxon>Ponerinae</taxon>
        <taxon>Ponerini</taxon>
        <taxon>Harpegnathos</taxon>
    </lineage>
</organism>
<dbReference type="Proteomes" id="UP000008237">
    <property type="component" value="Unassembled WGS sequence"/>
</dbReference>
<evidence type="ECO:0000256" key="1">
    <source>
        <dbReference type="SAM" id="MobiDB-lite"/>
    </source>
</evidence>
<keyword evidence="4" id="KW-1185">Reference proteome</keyword>
<dbReference type="EMBL" id="GL446499">
    <property type="protein sequence ID" value="EFN87694.1"/>
    <property type="molecule type" value="Genomic_DNA"/>
</dbReference>
<accession>E2B9E3</accession>
<keyword evidence="2" id="KW-0472">Membrane</keyword>
<evidence type="ECO:0000313" key="4">
    <source>
        <dbReference type="Proteomes" id="UP000008237"/>
    </source>
</evidence>
<feature type="region of interest" description="Disordered" evidence="1">
    <location>
        <begin position="1"/>
        <end position="26"/>
    </location>
</feature>
<proteinExistence type="predicted"/>
<name>E2B9E3_HARSA</name>
<evidence type="ECO:0000313" key="3">
    <source>
        <dbReference type="EMBL" id="EFN87694.1"/>
    </source>
</evidence>
<dbReference type="InParanoid" id="E2B9E3"/>
<dbReference type="AlphaFoldDB" id="E2B9E3"/>
<sequence>MEGSLMNQYERTDSSSEINDQSTETSWRIDSEFPQKETLMHRINLSGYTESKFYIDVNVTKIIINIRGNLTRAILAIPTNRTMQRPAITISLARMYDAKGVTIGARNPPPGGWLVKLTGVENSKYNLGVTSYFGASEENYTKNEIISVRLMNESEENLDSQNEATTVTVKKLHQSDKVKKISEDMIEANDRIDSAFPMKSDTSNRPKFVFERSAEVVNDVAMVGDLSDASLSSSLEVIAVKDIVNSSALSNNSLASYGDARTLQSASNRPILNGRMLILEGADIAIFNERQPKEQEQKIQVRSSEVASLNEDIDMNVRPFAGKNVSTGMTKNQGLSTRLAGDNQEDILGKQRILIEVNPESSLVAVPGRIHTVFFDLTNNCVLTVRYAVRATSSSFRISSVRPPLVWLYPGQTGYVAVDIIVPAGVGQNTVNTITLSVEGTEISEKAVYVYVQNPFSKIIDNVRPTIEYSFNSNCAGNLNRDRCDKTFWSADITIRDPDSGLKSVTSTPNRIYPRTEFISGTKNSVTFYYLSTCCTTTATVTAIDILNNQYSRKMDVTEWDNLSQGEIAAIVVGALLLLLLLVFLIISIVYCVRKKNGHDLPYTQRYGSRPPARSERTSF</sequence>
<protein>
    <submittedName>
        <fullName evidence="3">Uncharacterized protein</fullName>
    </submittedName>
</protein>
<dbReference type="STRING" id="610380.E2B9E3"/>
<dbReference type="OrthoDB" id="6610237at2759"/>
<feature type="transmembrane region" description="Helical" evidence="2">
    <location>
        <begin position="568"/>
        <end position="591"/>
    </location>
</feature>
<gene>
    <name evidence="3" type="ORF">EAI_13525</name>
</gene>
<keyword evidence="2" id="KW-0812">Transmembrane</keyword>
<evidence type="ECO:0000256" key="2">
    <source>
        <dbReference type="SAM" id="Phobius"/>
    </source>
</evidence>